<accession>A0A914X3N2</accession>
<evidence type="ECO:0000256" key="1">
    <source>
        <dbReference type="SAM" id="SignalP"/>
    </source>
</evidence>
<reference evidence="3" key="1">
    <citation type="submission" date="2022-11" db="UniProtKB">
        <authorList>
            <consortium name="WormBaseParasite"/>
        </authorList>
    </citation>
    <scope>IDENTIFICATION</scope>
</reference>
<feature type="chain" id="PRO_5037194854" evidence="1">
    <location>
        <begin position="26"/>
        <end position="97"/>
    </location>
</feature>
<evidence type="ECO:0000313" key="3">
    <source>
        <dbReference type="WBParaSite" id="PSAMB.scaffold629size45195.g7550.t1"/>
    </source>
</evidence>
<sequence>MSSSLTAVQILLLLTAVVVRIQAMAEVTGETKAPATANQPKVAIEARGSCDWGMCGASCAAQGCGTDHCCPSRYDPSCNCVRKVCVCTKCCGSGCGC</sequence>
<feature type="signal peptide" evidence="1">
    <location>
        <begin position="1"/>
        <end position="25"/>
    </location>
</feature>
<organism evidence="2 3">
    <name type="scientific">Plectus sambesii</name>
    <dbReference type="NCBI Taxonomy" id="2011161"/>
    <lineage>
        <taxon>Eukaryota</taxon>
        <taxon>Metazoa</taxon>
        <taxon>Ecdysozoa</taxon>
        <taxon>Nematoda</taxon>
        <taxon>Chromadorea</taxon>
        <taxon>Plectida</taxon>
        <taxon>Plectina</taxon>
        <taxon>Plectoidea</taxon>
        <taxon>Plectidae</taxon>
        <taxon>Plectus</taxon>
    </lineage>
</organism>
<dbReference type="Proteomes" id="UP000887566">
    <property type="component" value="Unplaced"/>
</dbReference>
<dbReference type="WBParaSite" id="PSAMB.scaffold629size45195.g7550.t1">
    <property type="protein sequence ID" value="PSAMB.scaffold629size45195.g7550.t1"/>
    <property type="gene ID" value="PSAMB.scaffold629size45195.g7550"/>
</dbReference>
<dbReference type="AlphaFoldDB" id="A0A914X3N2"/>
<keyword evidence="1" id="KW-0732">Signal</keyword>
<name>A0A914X3N2_9BILA</name>
<protein>
    <submittedName>
        <fullName evidence="3">Uncharacterized protein</fullName>
    </submittedName>
</protein>
<keyword evidence="2" id="KW-1185">Reference proteome</keyword>
<evidence type="ECO:0000313" key="2">
    <source>
        <dbReference type="Proteomes" id="UP000887566"/>
    </source>
</evidence>
<proteinExistence type="predicted"/>